<accession>A0AAW0A323</accession>
<feature type="signal peptide" evidence="12">
    <location>
        <begin position="1"/>
        <end position="17"/>
    </location>
</feature>
<dbReference type="Pfam" id="PF09286">
    <property type="entry name" value="Pro-kuma_activ"/>
    <property type="match status" value="1"/>
</dbReference>
<dbReference type="GO" id="GO:0004252">
    <property type="term" value="F:serine-type endopeptidase activity"/>
    <property type="evidence" value="ECO:0007669"/>
    <property type="project" value="UniProtKB-UniRule"/>
</dbReference>
<keyword evidence="12" id="KW-0732">Signal</keyword>
<dbReference type="InterPro" id="IPR023828">
    <property type="entry name" value="Peptidase_S8_Ser-AS"/>
</dbReference>
<evidence type="ECO:0000256" key="9">
    <source>
        <dbReference type="ARBA" id="ARBA00022837"/>
    </source>
</evidence>
<evidence type="ECO:0000256" key="5">
    <source>
        <dbReference type="ARBA" id="ARBA00022670"/>
    </source>
</evidence>
<feature type="binding site" evidence="11">
    <location>
        <position position="573"/>
    </location>
    <ligand>
        <name>Ca(2+)</name>
        <dbReference type="ChEBI" id="CHEBI:29108"/>
    </ligand>
</feature>
<dbReference type="EMBL" id="JAWWNJ010000089">
    <property type="protein sequence ID" value="KAK7000230.1"/>
    <property type="molecule type" value="Genomic_DNA"/>
</dbReference>
<dbReference type="GO" id="GO:0006508">
    <property type="term" value="P:proteolysis"/>
    <property type="evidence" value="ECO:0007669"/>
    <property type="project" value="UniProtKB-KW"/>
</dbReference>
<comment type="subcellular location">
    <subcellularLocation>
        <location evidence="3">Secreted</location>
        <location evidence="3">Extracellular space</location>
    </subcellularLocation>
</comment>
<evidence type="ECO:0000256" key="1">
    <source>
        <dbReference type="ARBA" id="ARBA00001910"/>
    </source>
</evidence>
<evidence type="ECO:0000313" key="15">
    <source>
        <dbReference type="Proteomes" id="UP001362999"/>
    </source>
</evidence>
<keyword evidence="10" id="KW-0865">Zymogen</keyword>
<keyword evidence="8 11" id="KW-0720">Serine protease</keyword>
<comment type="cofactor">
    <cofactor evidence="11">
        <name>Ca(2+)</name>
        <dbReference type="ChEBI" id="CHEBI:29108"/>
    </cofactor>
    <text evidence="11">Binds 1 Ca(2+) ion per subunit.</text>
</comment>
<dbReference type="Pfam" id="PF00082">
    <property type="entry name" value="Peptidase_S8"/>
    <property type="match status" value="1"/>
</dbReference>
<evidence type="ECO:0000256" key="3">
    <source>
        <dbReference type="ARBA" id="ARBA00004239"/>
    </source>
</evidence>
<dbReference type="CDD" id="cd11377">
    <property type="entry name" value="Pro-peptidase_S53"/>
    <property type="match status" value="1"/>
</dbReference>
<evidence type="ECO:0000256" key="7">
    <source>
        <dbReference type="ARBA" id="ARBA00022801"/>
    </source>
</evidence>
<keyword evidence="15" id="KW-1185">Reference proteome</keyword>
<reference evidence="14 15" key="1">
    <citation type="journal article" date="2024" name="J Genomics">
        <title>Draft genome sequencing and assembly of Favolaschia claudopus CIRM-BRFM 2984 isolated from oak limbs.</title>
        <authorList>
            <person name="Navarro D."/>
            <person name="Drula E."/>
            <person name="Chaduli D."/>
            <person name="Cazenave R."/>
            <person name="Ahrendt S."/>
            <person name="Wang J."/>
            <person name="Lipzen A."/>
            <person name="Daum C."/>
            <person name="Barry K."/>
            <person name="Grigoriev I.V."/>
            <person name="Favel A."/>
            <person name="Rosso M.N."/>
            <person name="Martin F."/>
        </authorList>
    </citation>
    <scope>NUCLEOTIDE SEQUENCE [LARGE SCALE GENOMIC DNA]</scope>
    <source>
        <strain evidence="14 15">CIRM-BRFM 2984</strain>
    </source>
</reference>
<organism evidence="14 15">
    <name type="scientific">Favolaschia claudopus</name>
    <dbReference type="NCBI Taxonomy" id="2862362"/>
    <lineage>
        <taxon>Eukaryota</taxon>
        <taxon>Fungi</taxon>
        <taxon>Dikarya</taxon>
        <taxon>Basidiomycota</taxon>
        <taxon>Agaricomycotina</taxon>
        <taxon>Agaricomycetes</taxon>
        <taxon>Agaricomycetidae</taxon>
        <taxon>Agaricales</taxon>
        <taxon>Marasmiineae</taxon>
        <taxon>Mycenaceae</taxon>
        <taxon>Favolaschia</taxon>
    </lineage>
</organism>
<keyword evidence="9 11" id="KW-0106">Calcium</keyword>
<dbReference type="EC" id="3.4.14.10" evidence="4"/>
<dbReference type="GO" id="GO:0008240">
    <property type="term" value="F:tripeptidyl-peptidase activity"/>
    <property type="evidence" value="ECO:0007669"/>
    <property type="project" value="UniProtKB-EC"/>
</dbReference>
<dbReference type="InterPro" id="IPR030400">
    <property type="entry name" value="Sedolisin_dom"/>
</dbReference>
<evidence type="ECO:0000259" key="13">
    <source>
        <dbReference type="PROSITE" id="PS51695"/>
    </source>
</evidence>
<keyword evidence="6 11" id="KW-0479">Metal-binding</keyword>
<keyword evidence="7 11" id="KW-0378">Hydrolase</keyword>
<feature type="binding site" evidence="11">
    <location>
        <position position="551"/>
    </location>
    <ligand>
        <name>Ca(2+)</name>
        <dbReference type="ChEBI" id="CHEBI:29108"/>
    </ligand>
</feature>
<comment type="function">
    <text evidence="2">Secreted tripeptidyl-peptidase which degrades proteins at acidic pHs and is involved in virulence.</text>
</comment>
<protein>
    <recommendedName>
        <fullName evidence="4">tripeptidyl-peptidase II</fullName>
        <ecNumber evidence="4">3.4.14.10</ecNumber>
    </recommendedName>
</protein>
<evidence type="ECO:0000256" key="4">
    <source>
        <dbReference type="ARBA" id="ARBA00012462"/>
    </source>
</evidence>
<dbReference type="PROSITE" id="PS00138">
    <property type="entry name" value="SUBTILASE_SER"/>
    <property type="match status" value="1"/>
</dbReference>
<comment type="catalytic activity">
    <reaction evidence="1">
        <text>Release of an N-terminal tripeptide from a polypeptide.</text>
        <dbReference type="EC" id="3.4.14.10"/>
    </reaction>
</comment>
<feature type="binding site" evidence="11">
    <location>
        <position position="575"/>
    </location>
    <ligand>
        <name>Ca(2+)</name>
        <dbReference type="ChEBI" id="CHEBI:29108"/>
    </ligand>
</feature>
<dbReference type="InterPro" id="IPR015366">
    <property type="entry name" value="S53_propep"/>
</dbReference>
<dbReference type="Gene3D" id="3.40.50.200">
    <property type="entry name" value="Peptidase S8/S53 domain"/>
    <property type="match status" value="1"/>
</dbReference>
<dbReference type="Proteomes" id="UP001362999">
    <property type="component" value="Unassembled WGS sequence"/>
</dbReference>
<dbReference type="GO" id="GO:0005576">
    <property type="term" value="C:extracellular region"/>
    <property type="evidence" value="ECO:0007669"/>
    <property type="project" value="UniProtKB-SubCell"/>
</dbReference>
<feature type="binding site" evidence="11">
    <location>
        <position position="550"/>
    </location>
    <ligand>
        <name>Ca(2+)</name>
        <dbReference type="ChEBI" id="CHEBI:29108"/>
    </ligand>
</feature>
<dbReference type="SUPFAM" id="SSF54897">
    <property type="entry name" value="Protease propeptides/inhibitors"/>
    <property type="match status" value="1"/>
</dbReference>
<evidence type="ECO:0000256" key="2">
    <source>
        <dbReference type="ARBA" id="ARBA00002451"/>
    </source>
</evidence>
<dbReference type="AlphaFoldDB" id="A0AAW0A323"/>
<dbReference type="PANTHER" id="PTHR14218">
    <property type="entry name" value="PROTEASE S8 TRIPEPTIDYL PEPTIDASE I CLN2"/>
    <property type="match status" value="1"/>
</dbReference>
<comment type="caution">
    <text evidence="14">The sequence shown here is derived from an EMBL/GenBank/DDBJ whole genome shotgun (WGS) entry which is preliminary data.</text>
</comment>
<feature type="chain" id="PRO_5044001643" description="tripeptidyl-peptidase II" evidence="12">
    <location>
        <begin position="18"/>
        <end position="597"/>
    </location>
</feature>
<feature type="domain" description="Peptidase S53" evidence="13">
    <location>
        <begin position="210"/>
        <end position="595"/>
    </location>
</feature>
<gene>
    <name evidence="14" type="ORF">R3P38DRAFT_1843387</name>
</gene>
<dbReference type="SMART" id="SM00944">
    <property type="entry name" value="Pro-kuma_activ"/>
    <property type="match status" value="1"/>
</dbReference>
<evidence type="ECO:0000256" key="12">
    <source>
        <dbReference type="SAM" id="SignalP"/>
    </source>
</evidence>
<name>A0AAW0A323_9AGAR</name>
<evidence type="ECO:0000256" key="11">
    <source>
        <dbReference type="PROSITE-ProRule" id="PRU01032"/>
    </source>
</evidence>
<dbReference type="PROSITE" id="PS51695">
    <property type="entry name" value="SEDOLISIN"/>
    <property type="match status" value="1"/>
</dbReference>
<dbReference type="InterPro" id="IPR050819">
    <property type="entry name" value="Tripeptidyl-peptidase_I"/>
</dbReference>
<feature type="active site" description="Charge relay system" evidence="11">
    <location>
        <position position="509"/>
    </location>
</feature>
<evidence type="ECO:0000313" key="14">
    <source>
        <dbReference type="EMBL" id="KAK7000230.1"/>
    </source>
</evidence>
<dbReference type="CDD" id="cd04056">
    <property type="entry name" value="Peptidases_S53"/>
    <property type="match status" value="1"/>
</dbReference>
<feature type="active site" description="Charge relay system" evidence="11">
    <location>
        <position position="290"/>
    </location>
</feature>
<dbReference type="PANTHER" id="PTHR14218:SF10">
    <property type="entry name" value="PEPTIDASE S53 DOMAIN-CONTAINING PROTEIN"/>
    <property type="match status" value="1"/>
</dbReference>
<evidence type="ECO:0000256" key="8">
    <source>
        <dbReference type="ARBA" id="ARBA00022825"/>
    </source>
</evidence>
<evidence type="ECO:0000256" key="6">
    <source>
        <dbReference type="ARBA" id="ARBA00022723"/>
    </source>
</evidence>
<evidence type="ECO:0000256" key="10">
    <source>
        <dbReference type="ARBA" id="ARBA00023145"/>
    </source>
</evidence>
<sequence>MFFFRFLALAFSTVVAASSSSLVLHEHRARAPPGFTSKGRVSDGHMLTLRFGLASHNIAGLQDKLLSISTPGSRDFRQWLSQDEVKEFMAPSTDTINAFNTFASVNGLKPSIISPNGDWLSVTLPVSKANNLFGAAYTNFTHPDLPAPIARTLSISLPAELAGHVQVIHPSTAFTAPIARRAPSISRSFPKHKRDATAPADCNTSDSKNNITPACLQSLYNIPTTPATHKNNTLLVTGYVEEWAELDDLQAFLAQFRPDLPSNQTFVTTLLDGGSNPQGPGIAGPEADLDVQYAAGIASGVPLQFLSVGTFESDFPTSVLDTTTFLASAAQLPTVVTTSYGLNEEFWGASLATSASFSSLSNDSIKSEFPVLFDRKVCDAFAGISARGVSFLFSSGDGGVSGNHDDGVDCGLFITVFPASCPWVTTVGSTIGFNPEVAVNFTGGGFSSIFPTPPYQTTAISNFLKTIPPSFPGNGKFNATNRAYPDLSLQGWNFLINARGEVAQTAGTSASTPSVAGMVALMNDRLIGEGKPVLGFLNPFLYANEGAFNDVVEGHNSGFRCPASSVAFDAAPGWDPVSGLGTPNFPDLLAAALAPVV</sequence>
<keyword evidence="5 11" id="KW-0645">Protease</keyword>
<proteinExistence type="predicted"/>
<dbReference type="GO" id="GO:0046872">
    <property type="term" value="F:metal ion binding"/>
    <property type="evidence" value="ECO:0007669"/>
    <property type="project" value="UniProtKB-UniRule"/>
</dbReference>
<dbReference type="InterPro" id="IPR036852">
    <property type="entry name" value="Peptidase_S8/S53_dom_sf"/>
</dbReference>
<feature type="active site" description="Charge relay system" evidence="11">
    <location>
        <position position="286"/>
    </location>
</feature>
<dbReference type="InterPro" id="IPR000209">
    <property type="entry name" value="Peptidase_S8/S53_dom"/>
</dbReference>
<dbReference type="SUPFAM" id="SSF52743">
    <property type="entry name" value="Subtilisin-like"/>
    <property type="match status" value="1"/>
</dbReference>